<organism evidence="8">
    <name type="scientific">Rhizophora mucronata</name>
    <name type="common">Asiatic mangrove</name>
    <dbReference type="NCBI Taxonomy" id="61149"/>
    <lineage>
        <taxon>Eukaryota</taxon>
        <taxon>Viridiplantae</taxon>
        <taxon>Streptophyta</taxon>
        <taxon>Embryophyta</taxon>
        <taxon>Tracheophyta</taxon>
        <taxon>Spermatophyta</taxon>
        <taxon>Magnoliopsida</taxon>
        <taxon>eudicotyledons</taxon>
        <taxon>Gunneridae</taxon>
        <taxon>Pentapetalae</taxon>
        <taxon>rosids</taxon>
        <taxon>fabids</taxon>
        <taxon>Malpighiales</taxon>
        <taxon>Rhizophoraceae</taxon>
        <taxon>Rhizophora</taxon>
    </lineage>
</organism>
<evidence type="ECO:0000313" key="8">
    <source>
        <dbReference type="EMBL" id="MBX01597.1"/>
    </source>
</evidence>
<proteinExistence type="inferred from homology"/>
<accession>A0A2P2K7E0</accession>
<dbReference type="EC" id="2.5.1.25" evidence="1"/>
<feature type="domain" description="DTW" evidence="7">
    <location>
        <begin position="46"/>
        <end position="444"/>
    </location>
</feature>
<name>A0A2P2K7E0_RHIMU</name>
<dbReference type="GO" id="GO:0016432">
    <property type="term" value="F:tRNA-uridine aminocarboxypropyltransferase activity"/>
    <property type="evidence" value="ECO:0007669"/>
    <property type="project" value="UniProtKB-EC"/>
</dbReference>
<dbReference type="AlphaFoldDB" id="A0A2P2K7E0"/>
<dbReference type="PANTHER" id="PTHR21392">
    <property type="entry name" value="TRNA-URIDINE AMINOCARBOXYPROPYLTRANSFERASE 2"/>
    <property type="match status" value="1"/>
</dbReference>
<dbReference type="Pfam" id="PF03942">
    <property type="entry name" value="DTW"/>
    <property type="match status" value="2"/>
</dbReference>
<evidence type="ECO:0000256" key="1">
    <source>
        <dbReference type="ARBA" id="ARBA00012386"/>
    </source>
</evidence>
<evidence type="ECO:0000256" key="5">
    <source>
        <dbReference type="ARBA" id="ARBA00034489"/>
    </source>
</evidence>
<keyword evidence="2" id="KW-0808">Transferase</keyword>
<evidence type="ECO:0000256" key="4">
    <source>
        <dbReference type="ARBA" id="ARBA00022694"/>
    </source>
</evidence>
<evidence type="ECO:0000256" key="2">
    <source>
        <dbReference type="ARBA" id="ARBA00022679"/>
    </source>
</evidence>
<sequence length="453" mass="50948">MRVRYPWWMPPLTRTNWLYSMLYPLHYQSLNPAKALKMAVTQSNSKRPTCGGCSKPIRFCLCTRFRNMGLENKVRVTILQHSLERKHPLNSAKIAKLGLRNVTVVTVSDVNFDARFVIQSLEPGQGQNWWESSGFDPAVEVSDTPKRKFEDTGGLSSGREDMGVGEFEAYGKCLKGESRDLDDSNGGVISVQKLDLLVSCGSVLEEKIEKCESRTNECFGGESSFDRDVPSTSNEVPLDGNDDVKHLLHAVNEPVITATIGKHGVINDLNSKWMPQIHWQRRAKFDNIFSSQVAVDALAKGFIVKKLQKRQLSRSLDLEEYEEFALWIPPGSVLLFPSEKAVGVDKLEAMHFDVKNLIVLDGTWAKARRMYEENPWLSLLPHLKLDLNKLSLYSDVRHQPKAGYLSTIESIVYALKAVGDEPEGLGNLLDVFESMVADQRRCKDERLSTISSG</sequence>
<dbReference type="InterPro" id="IPR039262">
    <property type="entry name" value="DTWD2/TAPT"/>
</dbReference>
<comment type="similarity">
    <text evidence="5">Belongs to the TDD superfamily. DTWD2 family.</text>
</comment>
<dbReference type="GO" id="GO:0008033">
    <property type="term" value="P:tRNA processing"/>
    <property type="evidence" value="ECO:0007669"/>
    <property type="project" value="UniProtKB-KW"/>
</dbReference>
<reference evidence="8" key="1">
    <citation type="submission" date="2018-02" db="EMBL/GenBank/DDBJ databases">
        <title>Rhizophora mucronata_Transcriptome.</title>
        <authorList>
            <person name="Meera S.P."/>
            <person name="Sreeshan A."/>
            <person name="Augustine A."/>
        </authorList>
    </citation>
    <scope>NUCLEOTIDE SEQUENCE</scope>
    <source>
        <tissue evidence="8">Leaf</tissue>
    </source>
</reference>
<protein>
    <recommendedName>
        <fullName evidence="1">tRNA-uridine aminocarboxypropyltransferase</fullName>
        <ecNumber evidence="1">2.5.1.25</ecNumber>
    </recommendedName>
</protein>
<evidence type="ECO:0000256" key="6">
    <source>
        <dbReference type="ARBA" id="ARBA00048718"/>
    </source>
</evidence>
<dbReference type="EMBL" id="GGEC01021113">
    <property type="protein sequence ID" value="MBX01597.1"/>
    <property type="molecule type" value="Transcribed_RNA"/>
</dbReference>
<dbReference type="InterPro" id="IPR005636">
    <property type="entry name" value="DTW"/>
</dbReference>
<evidence type="ECO:0000259" key="7">
    <source>
        <dbReference type="SMART" id="SM01144"/>
    </source>
</evidence>
<dbReference type="EMBL" id="GGEC01021114">
    <property type="protein sequence ID" value="MBX01598.1"/>
    <property type="molecule type" value="Transcribed_RNA"/>
</dbReference>
<dbReference type="EMBL" id="GGEC01021112">
    <property type="protein sequence ID" value="MBX01596.1"/>
    <property type="molecule type" value="Transcribed_RNA"/>
</dbReference>
<dbReference type="PANTHER" id="PTHR21392:SF0">
    <property type="entry name" value="TRNA-URIDINE AMINOCARBOXYPROPYLTRANSFERASE 2"/>
    <property type="match status" value="1"/>
</dbReference>
<comment type="catalytic activity">
    <reaction evidence="6">
        <text>a uridine in tRNA + S-adenosyl-L-methionine = a 3-[(3S)-3-amino-3-carboxypropyl]uridine in tRNA + S-methyl-5'-thioadenosine + H(+)</text>
        <dbReference type="Rhea" id="RHEA:62432"/>
        <dbReference type="Rhea" id="RHEA-COMP:13339"/>
        <dbReference type="Rhea" id="RHEA-COMP:16092"/>
        <dbReference type="ChEBI" id="CHEBI:15378"/>
        <dbReference type="ChEBI" id="CHEBI:17509"/>
        <dbReference type="ChEBI" id="CHEBI:59789"/>
        <dbReference type="ChEBI" id="CHEBI:65315"/>
        <dbReference type="ChEBI" id="CHEBI:82930"/>
        <dbReference type="EC" id="2.5.1.25"/>
    </reaction>
</comment>
<keyword evidence="4" id="KW-0819">tRNA processing</keyword>
<evidence type="ECO:0000256" key="3">
    <source>
        <dbReference type="ARBA" id="ARBA00022691"/>
    </source>
</evidence>
<dbReference type="SMART" id="SM01144">
    <property type="entry name" value="DTW"/>
    <property type="match status" value="1"/>
</dbReference>
<keyword evidence="3" id="KW-0949">S-adenosyl-L-methionine</keyword>